<reference evidence="4" key="1">
    <citation type="submission" date="2018-01" db="EMBL/GenBank/DDBJ databases">
        <authorList>
            <person name="Mao J.F."/>
        </authorList>
    </citation>
    <scope>NUCLEOTIDE SEQUENCE</scope>
    <source>
        <strain evidence="4">Huo1</strain>
        <tissue evidence="4">Leaf</tissue>
    </source>
</reference>
<dbReference type="InterPro" id="IPR002347">
    <property type="entry name" value="SDR_fam"/>
</dbReference>
<keyword evidence="3" id="KW-0560">Oxidoreductase</keyword>
<dbReference type="InterPro" id="IPR036291">
    <property type="entry name" value="NAD(P)-bd_dom_sf"/>
</dbReference>
<evidence type="ECO:0000313" key="4">
    <source>
        <dbReference type="EMBL" id="KAG6433325.1"/>
    </source>
</evidence>
<dbReference type="AlphaFoldDB" id="A0A8X8YNP3"/>
<keyword evidence="2" id="KW-0521">NADP</keyword>
<comment type="caution">
    <text evidence="4">The sequence shown here is derived from an EMBL/GenBank/DDBJ whole genome shotgun (WGS) entry which is preliminary data.</text>
</comment>
<organism evidence="4">
    <name type="scientific">Salvia splendens</name>
    <name type="common">Scarlet sage</name>
    <dbReference type="NCBI Taxonomy" id="180675"/>
    <lineage>
        <taxon>Eukaryota</taxon>
        <taxon>Viridiplantae</taxon>
        <taxon>Streptophyta</taxon>
        <taxon>Embryophyta</taxon>
        <taxon>Tracheophyta</taxon>
        <taxon>Spermatophyta</taxon>
        <taxon>Magnoliopsida</taxon>
        <taxon>eudicotyledons</taxon>
        <taxon>Gunneridae</taxon>
        <taxon>Pentapetalae</taxon>
        <taxon>asterids</taxon>
        <taxon>lamiids</taxon>
        <taxon>Lamiales</taxon>
        <taxon>Lamiaceae</taxon>
        <taxon>Nepetoideae</taxon>
        <taxon>Mentheae</taxon>
        <taxon>Salviinae</taxon>
        <taxon>Salvia</taxon>
        <taxon>Salvia subgen. Calosphace</taxon>
        <taxon>core Calosphace</taxon>
    </lineage>
</organism>
<evidence type="ECO:0008006" key="6">
    <source>
        <dbReference type="Google" id="ProtNLM"/>
    </source>
</evidence>
<name>A0A8X8YNP3_SALSN</name>
<dbReference type="Gene3D" id="3.40.50.720">
    <property type="entry name" value="NAD(P)-binding Rossmann-like Domain"/>
    <property type="match status" value="1"/>
</dbReference>
<dbReference type="GO" id="GO:0016491">
    <property type="term" value="F:oxidoreductase activity"/>
    <property type="evidence" value="ECO:0007669"/>
    <property type="project" value="UniProtKB-KW"/>
</dbReference>
<evidence type="ECO:0000313" key="5">
    <source>
        <dbReference type="Proteomes" id="UP000298416"/>
    </source>
</evidence>
<evidence type="ECO:0000256" key="2">
    <source>
        <dbReference type="ARBA" id="ARBA00022857"/>
    </source>
</evidence>
<accession>A0A8X8YNP3</accession>
<dbReference type="Proteomes" id="UP000298416">
    <property type="component" value="Unassembled WGS sequence"/>
</dbReference>
<dbReference type="PANTHER" id="PTHR43490">
    <property type="entry name" value="(+)-NEOMENTHOL DEHYDROGENASE"/>
    <property type="match status" value="1"/>
</dbReference>
<gene>
    <name evidence="4" type="ORF">SASPL_104934</name>
</gene>
<sequence>MSTKEDANTIFVAPLFHPIPISRWWSKETVAIVTGANKGIGFSLVRQLAELGLTVVLTAIDHGRGLAVVELLKNEGLLVHFCRLDISDQNSIHDFVAWFQHAFGVVDILKLKNPKLKAILLDEENLLESQLDGMINLFLEDVKNGTWKSNGDGLKFGLTMQFQNWLLIG</sequence>
<dbReference type="EMBL" id="PNBA02000002">
    <property type="protein sequence ID" value="KAG6433325.1"/>
    <property type="molecule type" value="Genomic_DNA"/>
</dbReference>
<comment type="similarity">
    <text evidence="1">Belongs to the short-chain dehydrogenases/reductases (SDR) family.</text>
</comment>
<dbReference type="GO" id="GO:0016020">
    <property type="term" value="C:membrane"/>
    <property type="evidence" value="ECO:0007669"/>
    <property type="project" value="TreeGrafter"/>
</dbReference>
<dbReference type="PANTHER" id="PTHR43490:SF60">
    <property type="entry name" value="NAD(P)-BINDING ROSSMANN-FOLD SUPERFAMILY PROTEIN"/>
    <property type="match status" value="1"/>
</dbReference>
<dbReference type="SUPFAM" id="SSF51735">
    <property type="entry name" value="NAD(P)-binding Rossmann-fold domains"/>
    <property type="match status" value="1"/>
</dbReference>
<dbReference type="Pfam" id="PF00106">
    <property type="entry name" value="adh_short"/>
    <property type="match status" value="1"/>
</dbReference>
<proteinExistence type="inferred from homology"/>
<keyword evidence="5" id="KW-1185">Reference proteome</keyword>
<reference evidence="4" key="2">
    <citation type="submission" date="2020-08" db="EMBL/GenBank/DDBJ databases">
        <title>Plant Genome Project.</title>
        <authorList>
            <person name="Zhang R.-G."/>
        </authorList>
    </citation>
    <scope>NUCLEOTIDE SEQUENCE</scope>
    <source>
        <strain evidence="4">Huo1</strain>
        <tissue evidence="4">Leaf</tissue>
    </source>
</reference>
<dbReference type="OrthoDB" id="1933717at2759"/>
<evidence type="ECO:0000256" key="3">
    <source>
        <dbReference type="ARBA" id="ARBA00023002"/>
    </source>
</evidence>
<evidence type="ECO:0000256" key="1">
    <source>
        <dbReference type="ARBA" id="ARBA00006484"/>
    </source>
</evidence>
<protein>
    <recommendedName>
        <fullName evidence="6">(+)-neomenthol dehydrogenase</fullName>
    </recommendedName>
</protein>